<dbReference type="KEGG" id="echi:FKX85_01720"/>
<evidence type="ECO:0000313" key="1">
    <source>
        <dbReference type="EMBL" id="QDH77830.1"/>
    </source>
</evidence>
<accession>A0A514CDH8</accession>
<sequence>MEIVRTFDIPKNNLLSIKYDGDEEDALSLLYDQWTSNEYLRDFFKRFQRDYQIKYGKCILKRVVREAKDYANELFDVLYDAASQEENATLEKLFQPLDNREKGQKSYEKQSLKGKGEERKSYLRIYAIRYRSMIIVTGGAIKLTDRMEYRKHTNDELKKLKLVKGFLEKDNPELNFGYLDI</sequence>
<dbReference type="Proteomes" id="UP000316614">
    <property type="component" value="Chromosome"/>
</dbReference>
<dbReference type="RefSeq" id="WP_141613094.1">
    <property type="nucleotide sequence ID" value="NZ_CP041253.1"/>
</dbReference>
<protein>
    <submittedName>
        <fullName evidence="1">Uncharacterized protein</fullName>
    </submittedName>
</protein>
<dbReference type="AlphaFoldDB" id="A0A514CDH8"/>
<keyword evidence="2" id="KW-1185">Reference proteome</keyword>
<dbReference type="EMBL" id="CP041253">
    <property type="protein sequence ID" value="QDH77830.1"/>
    <property type="molecule type" value="Genomic_DNA"/>
</dbReference>
<dbReference type="OrthoDB" id="1067077at2"/>
<reference evidence="1 2" key="1">
    <citation type="submission" date="2019-06" db="EMBL/GenBank/DDBJ databases">
        <title>Echinicola alkalisoli sp. nov. isolated from saline soil.</title>
        <authorList>
            <person name="Sun J.-Q."/>
            <person name="Xu L."/>
        </authorList>
    </citation>
    <scope>NUCLEOTIDE SEQUENCE [LARGE SCALE GENOMIC DNA]</scope>
    <source>
        <strain evidence="1 2">LN3S3</strain>
    </source>
</reference>
<evidence type="ECO:0000313" key="2">
    <source>
        <dbReference type="Proteomes" id="UP000316614"/>
    </source>
</evidence>
<organism evidence="1 2">
    <name type="scientific">Echinicola soli</name>
    <dbReference type="NCBI Taxonomy" id="2591634"/>
    <lineage>
        <taxon>Bacteria</taxon>
        <taxon>Pseudomonadati</taxon>
        <taxon>Bacteroidota</taxon>
        <taxon>Cytophagia</taxon>
        <taxon>Cytophagales</taxon>
        <taxon>Cyclobacteriaceae</taxon>
        <taxon>Echinicola</taxon>
    </lineage>
</organism>
<name>A0A514CDH8_9BACT</name>
<gene>
    <name evidence="1" type="ORF">FKX85_01720</name>
</gene>
<proteinExistence type="predicted"/>